<feature type="transmembrane region" description="Helical" evidence="1">
    <location>
        <begin position="32"/>
        <end position="56"/>
    </location>
</feature>
<keyword evidence="1" id="KW-0472">Membrane</keyword>
<feature type="transmembrane region" description="Helical" evidence="1">
    <location>
        <begin position="68"/>
        <end position="89"/>
    </location>
</feature>
<dbReference type="EMBL" id="GGFM01008314">
    <property type="protein sequence ID" value="MBW29065.1"/>
    <property type="molecule type" value="Transcribed_RNA"/>
</dbReference>
<name>A0A2M3ZKN6_9DIPT</name>
<sequence>MRRLHSLLLLWLNSLGMCLLSLHVLPNLYRLLLLHCQLLRLGLQQMCLRLLLLLLLRLNGRCTTLCLWLKNMLIFMLRLQLLILFFHMLCLEWCWQRRSHHSLLLLLLQ</sequence>
<keyword evidence="1" id="KW-0812">Transmembrane</keyword>
<proteinExistence type="predicted"/>
<evidence type="ECO:0000256" key="1">
    <source>
        <dbReference type="SAM" id="Phobius"/>
    </source>
</evidence>
<protein>
    <submittedName>
        <fullName evidence="2">Uncharacterized protein</fullName>
    </submittedName>
</protein>
<accession>A0A2M3ZKN6</accession>
<keyword evidence="1" id="KW-1133">Transmembrane helix</keyword>
<organism evidence="2">
    <name type="scientific">Anopheles braziliensis</name>
    <dbReference type="NCBI Taxonomy" id="58242"/>
    <lineage>
        <taxon>Eukaryota</taxon>
        <taxon>Metazoa</taxon>
        <taxon>Ecdysozoa</taxon>
        <taxon>Arthropoda</taxon>
        <taxon>Hexapoda</taxon>
        <taxon>Insecta</taxon>
        <taxon>Pterygota</taxon>
        <taxon>Neoptera</taxon>
        <taxon>Endopterygota</taxon>
        <taxon>Diptera</taxon>
        <taxon>Nematocera</taxon>
        <taxon>Culicoidea</taxon>
        <taxon>Culicidae</taxon>
        <taxon>Anophelinae</taxon>
        <taxon>Anopheles</taxon>
    </lineage>
</organism>
<evidence type="ECO:0000313" key="2">
    <source>
        <dbReference type="EMBL" id="MBW29065.1"/>
    </source>
</evidence>
<dbReference type="AlphaFoldDB" id="A0A2M3ZKN6"/>
<reference evidence="2" key="1">
    <citation type="submission" date="2018-01" db="EMBL/GenBank/DDBJ databases">
        <title>An insight into the sialome of Amazonian anophelines.</title>
        <authorList>
            <person name="Ribeiro J.M."/>
            <person name="Scarpassa V."/>
            <person name="Calvo E."/>
        </authorList>
    </citation>
    <scope>NUCLEOTIDE SEQUENCE</scope>
    <source>
        <tissue evidence="2">Salivary glands</tissue>
    </source>
</reference>